<dbReference type="RefSeq" id="XP_018321925.2">
    <property type="nucleotide sequence ID" value="XM_018466423.2"/>
</dbReference>
<dbReference type="PANTHER" id="PTHR12969:SF7">
    <property type="entry name" value="INTRAFLAGELLAR TRANSPORT PROTEIN 52 HOMOLOG"/>
    <property type="match status" value="1"/>
</dbReference>
<dbReference type="GO" id="GO:0060271">
    <property type="term" value="P:cilium assembly"/>
    <property type="evidence" value="ECO:0007669"/>
    <property type="project" value="TreeGrafter"/>
</dbReference>
<dbReference type="GO" id="GO:0042073">
    <property type="term" value="P:intraciliary transport"/>
    <property type="evidence" value="ECO:0007669"/>
    <property type="project" value="TreeGrafter"/>
</dbReference>
<dbReference type="STRING" id="224129.A0A1W4WPF9"/>
<reference evidence="4" key="1">
    <citation type="submission" date="2025-08" db="UniProtKB">
        <authorList>
            <consortium name="RefSeq"/>
        </authorList>
    </citation>
    <scope>IDENTIFICATION</scope>
    <source>
        <tissue evidence="4">Entire body</tissue>
    </source>
</reference>
<organism evidence="3 4">
    <name type="scientific">Agrilus planipennis</name>
    <name type="common">Emerald ash borer</name>
    <name type="synonym">Agrilus marcopoli</name>
    <dbReference type="NCBI Taxonomy" id="224129"/>
    <lineage>
        <taxon>Eukaryota</taxon>
        <taxon>Metazoa</taxon>
        <taxon>Ecdysozoa</taxon>
        <taxon>Arthropoda</taxon>
        <taxon>Hexapoda</taxon>
        <taxon>Insecta</taxon>
        <taxon>Pterygota</taxon>
        <taxon>Neoptera</taxon>
        <taxon>Endopterygota</taxon>
        <taxon>Coleoptera</taxon>
        <taxon>Polyphaga</taxon>
        <taxon>Elateriformia</taxon>
        <taxon>Buprestoidea</taxon>
        <taxon>Buprestidae</taxon>
        <taxon>Agrilinae</taxon>
        <taxon>Agrilus</taxon>
    </lineage>
</organism>
<dbReference type="OrthoDB" id="10259368at2759"/>
<dbReference type="FunCoup" id="A0A1W4WPF9">
    <property type="interactions" value="713"/>
</dbReference>
<dbReference type="InterPro" id="IPR039975">
    <property type="entry name" value="IFT52"/>
</dbReference>
<evidence type="ECO:0000313" key="3">
    <source>
        <dbReference type="Proteomes" id="UP000192223"/>
    </source>
</evidence>
<feature type="domain" description="IFT52 GIFT" evidence="2">
    <location>
        <begin position="8"/>
        <end position="227"/>
    </location>
</feature>
<protein>
    <submittedName>
        <fullName evidence="4">Intraflagellar transport protein 52 homolog</fullName>
    </submittedName>
</protein>
<dbReference type="InParanoid" id="A0A1W4WPF9"/>
<dbReference type="GO" id="GO:0005814">
    <property type="term" value="C:centriole"/>
    <property type="evidence" value="ECO:0007669"/>
    <property type="project" value="TreeGrafter"/>
</dbReference>
<dbReference type="CTD" id="51098"/>
<dbReference type="Proteomes" id="UP000192223">
    <property type="component" value="Unplaced"/>
</dbReference>
<dbReference type="CDD" id="cd23683">
    <property type="entry name" value="IFT52_CTD"/>
    <property type="match status" value="1"/>
</dbReference>
<gene>
    <name evidence="4" type="primary">LOC108734762</name>
</gene>
<evidence type="ECO:0000313" key="4">
    <source>
        <dbReference type="RefSeq" id="XP_018321925.2"/>
    </source>
</evidence>
<dbReference type="GO" id="GO:0005929">
    <property type="term" value="C:cilium"/>
    <property type="evidence" value="ECO:0007669"/>
    <property type="project" value="TreeGrafter"/>
</dbReference>
<dbReference type="KEGG" id="apln:108734762"/>
<keyword evidence="3" id="KW-1185">Reference proteome</keyword>
<sequence length="412" mass="46898">MIDNKHILIFNASKNEVFKLNENYKILQRKLKTFWKLQINKEEVTETLLKNCNLLILPAPQAAFNENEIESMKKYLNNGGNILVLLSETNDNDKSNINILLEEYGIVPNMDYVIRTHYYKYFHPKECYISDSSINSALNKDKLEISLVYPYGCTLDVSKPSVVAFTSGVVSFPVDRPLGALYYGQSTGGKLVAIGSGHMFSDKYIDQEQNEKFREMIFDFFTSDDVKELISEYDEIDVWDYHIVPDTPALAEQPKLTLTDGVGQNIPADYSKLFDYKMHSISTCLVTEAIKLYENLEVKHEPLKLITPSFEAPLPPLQPAVFPPTFRELSPPPLELFDLDEAFSSVFSRLAQFTNKFIMSGSTSDFSEKELEFYIQECSKIVKLDGGVVDAKEILYTVGVQIAHFKSIDTIK</sequence>
<evidence type="ECO:0000259" key="1">
    <source>
        <dbReference type="Pfam" id="PF23352"/>
    </source>
</evidence>
<dbReference type="InterPro" id="IPR055458">
    <property type="entry name" value="IFT52_GIFT"/>
</dbReference>
<feature type="domain" description="IFT52 central" evidence="1">
    <location>
        <begin position="250"/>
        <end position="332"/>
    </location>
</feature>
<dbReference type="SUPFAM" id="SSF52317">
    <property type="entry name" value="Class I glutamine amidotransferase-like"/>
    <property type="match status" value="1"/>
</dbReference>
<dbReference type="PANTHER" id="PTHR12969">
    <property type="entry name" value="NGD5/OSM-6/IFT52"/>
    <property type="match status" value="1"/>
</dbReference>
<dbReference type="Pfam" id="PF23352">
    <property type="entry name" value="IFT52_central"/>
    <property type="match status" value="1"/>
</dbReference>
<dbReference type="InterPro" id="IPR029062">
    <property type="entry name" value="Class_I_gatase-like"/>
</dbReference>
<dbReference type="GO" id="GO:0030992">
    <property type="term" value="C:intraciliary transport particle B"/>
    <property type="evidence" value="ECO:0007669"/>
    <property type="project" value="TreeGrafter"/>
</dbReference>
<dbReference type="InterPro" id="IPR055460">
    <property type="entry name" value="IFT52_central"/>
</dbReference>
<dbReference type="AlphaFoldDB" id="A0A1W4WPF9"/>
<accession>A0A1W4WPF9</accession>
<proteinExistence type="predicted"/>
<dbReference type="Pfam" id="PF23355">
    <property type="entry name" value="IFT52_GIFT"/>
    <property type="match status" value="1"/>
</dbReference>
<evidence type="ECO:0000259" key="2">
    <source>
        <dbReference type="Pfam" id="PF23355"/>
    </source>
</evidence>
<dbReference type="Gene3D" id="6.10.250.2800">
    <property type="match status" value="1"/>
</dbReference>
<name>A0A1W4WPF9_AGRPL</name>
<dbReference type="GeneID" id="108734762"/>